<protein>
    <submittedName>
        <fullName evidence="1">7676_t:CDS:1</fullName>
    </submittedName>
</protein>
<dbReference type="AlphaFoldDB" id="A0A9N8ZRR5"/>
<organism evidence="1 2">
    <name type="scientific">Paraglomus occultum</name>
    <dbReference type="NCBI Taxonomy" id="144539"/>
    <lineage>
        <taxon>Eukaryota</taxon>
        <taxon>Fungi</taxon>
        <taxon>Fungi incertae sedis</taxon>
        <taxon>Mucoromycota</taxon>
        <taxon>Glomeromycotina</taxon>
        <taxon>Glomeromycetes</taxon>
        <taxon>Paraglomerales</taxon>
        <taxon>Paraglomeraceae</taxon>
        <taxon>Paraglomus</taxon>
    </lineage>
</organism>
<reference evidence="1" key="1">
    <citation type="submission" date="2021-06" db="EMBL/GenBank/DDBJ databases">
        <authorList>
            <person name="Kallberg Y."/>
            <person name="Tangrot J."/>
            <person name="Rosling A."/>
        </authorList>
    </citation>
    <scope>NUCLEOTIDE SEQUENCE</scope>
    <source>
        <strain evidence="1">IA702</strain>
    </source>
</reference>
<gene>
    <name evidence="1" type="ORF">POCULU_LOCUS2812</name>
</gene>
<proteinExistence type="predicted"/>
<accession>A0A9N8ZRR5</accession>
<evidence type="ECO:0000313" key="1">
    <source>
        <dbReference type="EMBL" id="CAG8505833.1"/>
    </source>
</evidence>
<sequence length="98" mass="11638">FFFIGKPKFSSNVLNQFDPAPWTDRHGCPSQTDVYDTPLPDPTWEWVHRMWLIDMSGDVDEGGWEYSFNFHGYSWHGNQTYEFELFVGYYSKATRIEL</sequence>
<feature type="non-terminal residue" evidence="1">
    <location>
        <position position="1"/>
    </location>
</feature>
<evidence type="ECO:0000313" key="2">
    <source>
        <dbReference type="Proteomes" id="UP000789572"/>
    </source>
</evidence>
<dbReference type="EMBL" id="CAJVPJ010000281">
    <property type="protein sequence ID" value="CAG8505833.1"/>
    <property type="molecule type" value="Genomic_DNA"/>
</dbReference>
<dbReference type="OrthoDB" id="72441at2759"/>
<keyword evidence="2" id="KW-1185">Reference proteome</keyword>
<dbReference type="Proteomes" id="UP000789572">
    <property type="component" value="Unassembled WGS sequence"/>
</dbReference>
<name>A0A9N8ZRR5_9GLOM</name>
<comment type="caution">
    <text evidence="1">The sequence shown here is derived from an EMBL/GenBank/DDBJ whole genome shotgun (WGS) entry which is preliminary data.</text>
</comment>